<sequence length="81" mass="9244">MSSGFSYSEFKKCYAAADFLEDSHPQVEDYNECLTHLKEIAQAKTLQENFFKKHSQQLEKEKVEENVTWSGIISLGILSPA</sequence>
<protein>
    <submittedName>
        <fullName evidence="1">Uncharacterized protein</fullName>
    </submittedName>
</protein>
<dbReference type="VEuPathDB" id="FungiDB:PSTT_02237"/>
<proteinExistence type="predicted"/>
<evidence type="ECO:0000313" key="1">
    <source>
        <dbReference type="EMBL" id="POW15264.1"/>
    </source>
</evidence>
<name>A0A2S4W0G4_9BASI</name>
<reference evidence="1" key="1">
    <citation type="submission" date="2017-12" db="EMBL/GenBank/DDBJ databases">
        <title>Gene loss provides genomic basis for host adaptation in cereal stripe rust fungi.</title>
        <authorList>
            <person name="Xia C."/>
        </authorList>
    </citation>
    <scope>NUCLEOTIDE SEQUENCE [LARGE SCALE GENOMIC DNA]</scope>
    <source>
        <strain evidence="1">93-210</strain>
    </source>
</reference>
<comment type="caution">
    <text evidence="1">The sequence shown here is derived from an EMBL/GenBank/DDBJ whole genome shotgun (WGS) entry which is preliminary data.</text>
</comment>
<evidence type="ECO:0000313" key="2">
    <source>
        <dbReference type="Proteomes" id="UP000239156"/>
    </source>
</evidence>
<accession>A0A2S4W0G4</accession>
<gene>
    <name evidence="1" type="ORF">PSTT_02237</name>
</gene>
<keyword evidence="2" id="KW-1185">Reference proteome</keyword>
<dbReference type="Proteomes" id="UP000239156">
    <property type="component" value="Unassembled WGS sequence"/>
</dbReference>
<dbReference type="EMBL" id="PKSL01000013">
    <property type="protein sequence ID" value="POW15264.1"/>
    <property type="molecule type" value="Genomic_DNA"/>
</dbReference>
<dbReference type="OrthoDB" id="9992197at2759"/>
<organism evidence="1 2">
    <name type="scientific">Puccinia striiformis</name>
    <dbReference type="NCBI Taxonomy" id="27350"/>
    <lineage>
        <taxon>Eukaryota</taxon>
        <taxon>Fungi</taxon>
        <taxon>Dikarya</taxon>
        <taxon>Basidiomycota</taxon>
        <taxon>Pucciniomycotina</taxon>
        <taxon>Pucciniomycetes</taxon>
        <taxon>Pucciniales</taxon>
        <taxon>Pucciniaceae</taxon>
        <taxon>Puccinia</taxon>
    </lineage>
</organism>
<dbReference type="VEuPathDB" id="FungiDB:PSHT_03516"/>